<protein>
    <submittedName>
        <fullName evidence="2">Uncharacterized protein</fullName>
    </submittedName>
</protein>
<dbReference type="AlphaFoldDB" id="A0A0L9UT91"/>
<dbReference type="Gramene" id="KOM46085">
    <property type="protein sequence ID" value="KOM46085"/>
    <property type="gene ID" value="LR48_Vigan06g139100"/>
</dbReference>
<name>A0A0L9UT91_PHAAN</name>
<evidence type="ECO:0000313" key="2">
    <source>
        <dbReference type="EMBL" id="KOM46085.1"/>
    </source>
</evidence>
<accession>A0A0L9UT91</accession>
<feature type="region of interest" description="Disordered" evidence="1">
    <location>
        <begin position="1"/>
        <end position="29"/>
    </location>
</feature>
<evidence type="ECO:0000313" key="3">
    <source>
        <dbReference type="Proteomes" id="UP000053144"/>
    </source>
</evidence>
<organism evidence="2 3">
    <name type="scientific">Phaseolus angularis</name>
    <name type="common">Azuki bean</name>
    <name type="synonym">Vigna angularis</name>
    <dbReference type="NCBI Taxonomy" id="3914"/>
    <lineage>
        <taxon>Eukaryota</taxon>
        <taxon>Viridiplantae</taxon>
        <taxon>Streptophyta</taxon>
        <taxon>Embryophyta</taxon>
        <taxon>Tracheophyta</taxon>
        <taxon>Spermatophyta</taxon>
        <taxon>Magnoliopsida</taxon>
        <taxon>eudicotyledons</taxon>
        <taxon>Gunneridae</taxon>
        <taxon>Pentapetalae</taxon>
        <taxon>rosids</taxon>
        <taxon>fabids</taxon>
        <taxon>Fabales</taxon>
        <taxon>Fabaceae</taxon>
        <taxon>Papilionoideae</taxon>
        <taxon>50 kb inversion clade</taxon>
        <taxon>NPAAA clade</taxon>
        <taxon>indigoferoid/millettioid clade</taxon>
        <taxon>Phaseoleae</taxon>
        <taxon>Vigna</taxon>
    </lineage>
</organism>
<proteinExistence type="predicted"/>
<gene>
    <name evidence="2" type="ORF">LR48_Vigan06g139100</name>
</gene>
<sequence>MGNQESEVENTWRPLNGRPSSMGSQKRQWRTCCQRVNVRSAVVENTWRPLNGRPSGMGCQKRSECDGNAAARLNVHWKGSGNRSEILNLFPTPSARPSLLHF</sequence>
<dbReference type="Proteomes" id="UP000053144">
    <property type="component" value="Chromosome 6"/>
</dbReference>
<reference evidence="3" key="1">
    <citation type="journal article" date="2015" name="Proc. Natl. Acad. Sci. U.S.A.">
        <title>Genome sequencing of adzuki bean (Vigna angularis) provides insight into high starch and low fat accumulation and domestication.</title>
        <authorList>
            <person name="Yang K."/>
            <person name="Tian Z."/>
            <person name="Chen C."/>
            <person name="Luo L."/>
            <person name="Zhao B."/>
            <person name="Wang Z."/>
            <person name="Yu L."/>
            <person name="Li Y."/>
            <person name="Sun Y."/>
            <person name="Li W."/>
            <person name="Chen Y."/>
            <person name="Li Y."/>
            <person name="Zhang Y."/>
            <person name="Ai D."/>
            <person name="Zhao J."/>
            <person name="Shang C."/>
            <person name="Ma Y."/>
            <person name="Wu B."/>
            <person name="Wang M."/>
            <person name="Gao L."/>
            <person name="Sun D."/>
            <person name="Zhang P."/>
            <person name="Guo F."/>
            <person name="Wang W."/>
            <person name="Li Y."/>
            <person name="Wang J."/>
            <person name="Varshney R.K."/>
            <person name="Wang J."/>
            <person name="Ling H.Q."/>
            <person name="Wan P."/>
        </authorList>
    </citation>
    <scope>NUCLEOTIDE SEQUENCE</scope>
    <source>
        <strain evidence="3">cv. Jingnong 6</strain>
    </source>
</reference>
<evidence type="ECO:0000256" key="1">
    <source>
        <dbReference type="SAM" id="MobiDB-lite"/>
    </source>
</evidence>
<dbReference type="EMBL" id="CM003376">
    <property type="protein sequence ID" value="KOM46085.1"/>
    <property type="molecule type" value="Genomic_DNA"/>
</dbReference>